<dbReference type="GO" id="GO:0016987">
    <property type="term" value="F:sigma factor activity"/>
    <property type="evidence" value="ECO:0007669"/>
    <property type="project" value="UniProtKB-KW"/>
</dbReference>
<feature type="domain" description="RNA polymerase sigma factor 70 region 4 type 2" evidence="6">
    <location>
        <begin position="111"/>
        <end position="163"/>
    </location>
</feature>
<feature type="domain" description="RNA polymerase sigma-70 region 2" evidence="5">
    <location>
        <begin position="18"/>
        <end position="83"/>
    </location>
</feature>
<dbReference type="Gene3D" id="1.10.1740.10">
    <property type="match status" value="1"/>
</dbReference>
<dbReference type="InterPro" id="IPR039425">
    <property type="entry name" value="RNA_pol_sigma-70-like"/>
</dbReference>
<evidence type="ECO:0000256" key="1">
    <source>
        <dbReference type="ARBA" id="ARBA00010641"/>
    </source>
</evidence>
<dbReference type="GO" id="GO:0006352">
    <property type="term" value="P:DNA-templated transcription initiation"/>
    <property type="evidence" value="ECO:0007669"/>
    <property type="project" value="InterPro"/>
</dbReference>
<protein>
    <submittedName>
        <fullName evidence="7">DNA-directed RNA polymerase sigma-70 factor</fullName>
    </submittedName>
</protein>
<evidence type="ECO:0000259" key="5">
    <source>
        <dbReference type="Pfam" id="PF04542"/>
    </source>
</evidence>
<dbReference type="GO" id="GO:0000428">
    <property type="term" value="C:DNA-directed RNA polymerase complex"/>
    <property type="evidence" value="ECO:0007669"/>
    <property type="project" value="UniProtKB-KW"/>
</dbReference>
<dbReference type="Pfam" id="PF08281">
    <property type="entry name" value="Sigma70_r4_2"/>
    <property type="match status" value="1"/>
</dbReference>
<sequence>MRLMDRIRARDPVAFESLYDAYHRLVFGIGLRMLGDPSMAEDLTQSVFLKIWTAPDAFRGGSFTAWVSRVARNRALDVLRSRAVRPETEIPADLPLDGALDDDVFTRIDAQRVRDALAQLPSDQRDLIELGFFGGVTHQELAQRTATPLGTVKTRIRAGLRKMRESLGERVSQ</sequence>
<dbReference type="PANTHER" id="PTHR43133">
    <property type="entry name" value="RNA POLYMERASE ECF-TYPE SIGMA FACTO"/>
    <property type="match status" value="1"/>
</dbReference>
<keyword evidence="4" id="KW-0804">Transcription</keyword>
<dbReference type="PANTHER" id="PTHR43133:SF62">
    <property type="entry name" value="RNA POLYMERASE SIGMA FACTOR SIGZ"/>
    <property type="match status" value="1"/>
</dbReference>
<comment type="similarity">
    <text evidence="1">Belongs to the sigma-70 factor family. ECF subfamily.</text>
</comment>
<dbReference type="KEGG" id="vab:WPS_03500"/>
<dbReference type="SUPFAM" id="SSF88946">
    <property type="entry name" value="Sigma2 domain of RNA polymerase sigma factors"/>
    <property type="match status" value="1"/>
</dbReference>
<keyword evidence="7" id="KW-0240">DNA-directed RNA polymerase</keyword>
<dbReference type="CDD" id="cd06171">
    <property type="entry name" value="Sigma70_r4"/>
    <property type="match status" value="1"/>
</dbReference>
<evidence type="ECO:0000256" key="4">
    <source>
        <dbReference type="ARBA" id="ARBA00023163"/>
    </source>
</evidence>
<reference evidence="7 8" key="1">
    <citation type="journal article" date="2022" name="ISME Commun">
        <title>Vulcanimicrobium alpinus gen. nov. sp. nov., the first cultivated representative of the candidate phylum 'Eremiobacterota', is a metabolically versatile aerobic anoxygenic phototroph.</title>
        <authorList>
            <person name="Yabe S."/>
            <person name="Muto K."/>
            <person name="Abe K."/>
            <person name="Yokota A."/>
            <person name="Staudigel H."/>
            <person name="Tebo B.M."/>
        </authorList>
    </citation>
    <scope>NUCLEOTIDE SEQUENCE [LARGE SCALE GENOMIC DNA]</scope>
    <source>
        <strain evidence="7 8">WC8-2</strain>
    </source>
</reference>
<evidence type="ECO:0000256" key="3">
    <source>
        <dbReference type="ARBA" id="ARBA00023082"/>
    </source>
</evidence>
<keyword evidence="2" id="KW-0805">Transcription regulation</keyword>
<dbReference type="AlphaFoldDB" id="A0AAN1XSU9"/>
<dbReference type="Proteomes" id="UP001317532">
    <property type="component" value="Chromosome"/>
</dbReference>
<keyword evidence="8" id="KW-1185">Reference proteome</keyword>
<dbReference type="SUPFAM" id="SSF88659">
    <property type="entry name" value="Sigma3 and sigma4 domains of RNA polymerase sigma factors"/>
    <property type="match status" value="1"/>
</dbReference>
<evidence type="ECO:0000313" key="8">
    <source>
        <dbReference type="Proteomes" id="UP001317532"/>
    </source>
</evidence>
<evidence type="ECO:0000259" key="6">
    <source>
        <dbReference type="Pfam" id="PF08281"/>
    </source>
</evidence>
<dbReference type="InterPro" id="IPR013249">
    <property type="entry name" value="RNA_pol_sigma70_r4_t2"/>
</dbReference>
<dbReference type="InterPro" id="IPR013324">
    <property type="entry name" value="RNA_pol_sigma_r3/r4-like"/>
</dbReference>
<evidence type="ECO:0000256" key="2">
    <source>
        <dbReference type="ARBA" id="ARBA00023015"/>
    </source>
</evidence>
<proteinExistence type="inferred from homology"/>
<dbReference type="InterPro" id="IPR013325">
    <property type="entry name" value="RNA_pol_sigma_r2"/>
</dbReference>
<dbReference type="Pfam" id="PF04542">
    <property type="entry name" value="Sigma70_r2"/>
    <property type="match status" value="1"/>
</dbReference>
<organism evidence="7 8">
    <name type="scientific">Vulcanimicrobium alpinum</name>
    <dbReference type="NCBI Taxonomy" id="3016050"/>
    <lineage>
        <taxon>Bacteria</taxon>
        <taxon>Bacillati</taxon>
        <taxon>Vulcanimicrobiota</taxon>
        <taxon>Vulcanimicrobiia</taxon>
        <taxon>Vulcanimicrobiales</taxon>
        <taxon>Vulcanimicrobiaceae</taxon>
        <taxon>Vulcanimicrobium</taxon>
    </lineage>
</organism>
<name>A0AAN1XSU9_UNVUL</name>
<dbReference type="NCBIfam" id="TIGR02937">
    <property type="entry name" value="sigma70-ECF"/>
    <property type="match status" value="1"/>
</dbReference>
<dbReference type="GO" id="GO:0003677">
    <property type="term" value="F:DNA binding"/>
    <property type="evidence" value="ECO:0007669"/>
    <property type="project" value="InterPro"/>
</dbReference>
<dbReference type="EMBL" id="AP025523">
    <property type="protein sequence ID" value="BDE05074.1"/>
    <property type="molecule type" value="Genomic_DNA"/>
</dbReference>
<dbReference type="InterPro" id="IPR036388">
    <property type="entry name" value="WH-like_DNA-bd_sf"/>
</dbReference>
<dbReference type="Gene3D" id="1.10.10.10">
    <property type="entry name" value="Winged helix-like DNA-binding domain superfamily/Winged helix DNA-binding domain"/>
    <property type="match status" value="1"/>
</dbReference>
<gene>
    <name evidence="7" type="ORF">WPS_03500</name>
</gene>
<evidence type="ECO:0000313" key="7">
    <source>
        <dbReference type="EMBL" id="BDE05074.1"/>
    </source>
</evidence>
<keyword evidence="3" id="KW-0731">Sigma factor</keyword>
<dbReference type="InterPro" id="IPR007627">
    <property type="entry name" value="RNA_pol_sigma70_r2"/>
</dbReference>
<dbReference type="InterPro" id="IPR014284">
    <property type="entry name" value="RNA_pol_sigma-70_dom"/>
</dbReference>
<accession>A0AAN1XSU9</accession>